<feature type="non-terminal residue" evidence="5">
    <location>
        <position position="1"/>
    </location>
</feature>
<evidence type="ECO:0000256" key="3">
    <source>
        <dbReference type="ARBA" id="ARBA00023237"/>
    </source>
</evidence>
<reference evidence="5" key="1">
    <citation type="submission" date="2019-03" db="EMBL/GenBank/DDBJ databases">
        <title>Single cell metagenomics reveals metabolic interactions within the superorganism composed of flagellate Streblomastix strix and complex community of Bacteroidetes bacteria on its surface.</title>
        <authorList>
            <person name="Treitli S.C."/>
            <person name="Kolisko M."/>
            <person name="Husnik F."/>
            <person name="Keeling P."/>
            <person name="Hampl V."/>
        </authorList>
    </citation>
    <scope>NUCLEOTIDE SEQUENCE</scope>
    <source>
        <strain evidence="5">STM</strain>
    </source>
</reference>
<dbReference type="InterPro" id="IPR041700">
    <property type="entry name" value="OMP_b-brl_3"/>
</dbReference>
<dbReference type="GO" id="GO:0009279">
    <property type="term" value="C:cell outer membrane"/>
    <property type="evidence" value="ECO:0007669"/>
    <property type="project" value="UniProtKB-SubCell"/>
</dbReference>
<feature type="non-terminal residue" evidence="5">
    <location>
        <position position="189"/>
    </location>
</feature>
<evidence type="ECO:0000256" key="2">
    <source>
        <dbReference type="ARBA" id="ARBA00023136"/>
    </source>
</evidence>
<comment type="subcellular location">
    <subcellularLocation>
        <location evidence="1">Cell outer membrane</location>
    </subcellularLocation>
</comment>
<proteinExistence type="predicted"/>
<evidence type="ECO:0000256" key="1">
    <source>
        <dbReference type="ARBA" id="ARBA00004442"/>
    </source>
</evidence>
<feature type="domain" description="Outer membrane protein beta-barrel" evidence="4">
    <location>
        <begin position="23"/>
        <end position="189"/>
    </location>
</feature>
<sequence>QTDLWDMSGNQVQGHRAWEYEYRFIAQANADYVYPFADTDGKFESGYQLYTYTEDGDYKIDMYNPAMKTFARHDDLYNKYVFRRDTHALYAMLSNTHSRFSYQLGLRGEYAYWRLGNNWEWARHTRHKFDLFPSAHLAFALENDAQIRLSYSRRITQPEVFYMEPYVVYVDYYTAQCGNPFILPEYTNS</sequence>
<evidence type="ECO:0000259" key="4">
    <source>
        <dbReference type="Pfam" id="PF14905"/>
    </source>
</evidence>
<organism evidence="5">
    <name type="scientific">termite gut metagenome</name>
    <dbReference type="NCBI Taxonomy" id="433724"/>
    <lineage>
        <taxon>unclassified sequences</taxon>
        <taxon>metagenomes</taxon>
        <taxon>organismal metagenomes</taxon>
    </lineage>
</organism>
<dbReference type="EMBL" id="SNRY01010930">
    <property type="protein sequence ID" value="KAA6305156.1"/>
    <property type="molecule type" value="Genomic_DNA"/>
</dbReference>
<comment type="caution">
    <text evidence="5">The sequence shown here is derived from an EMBL/GenBank/DDBJ whole genome shotgun (WGS) entry which is preliminary data.</text>
</comment>
<accession>A0A5J4P700</accession>
<dbReference type="Gene3D" id="2.40.170.20">
    <property type="entry name" value="TonB-dependent receptor, beta-barrel domain"/>
    <property type="match status" value="1"/>
</dbReference>
<dbReference type="InterPro" id="IPR036942">
    <property type="entry name" value="Beta-barrel_TonB_sf"/>
</dbReference>
<dbReference type="PANTHER" id="PTHR40980:SF4">
    <property type="entry name" value="TONB-DEPENDENT RECEPTOR-LIKE BETA-BARREL DOMAIN-CONTAINING PROTEIN"/>
    <property type="match status" value="1"/>
</dbReference>
<keyword evidence="2" id="KW-0472">Membrane</keyword>
<keyword evidence="3" id="KW-0998">Cell outer membrane</keyword>
<protein>
    <recommendedName>
        <fullName evidence="4">Outer membrane protein beta-barrel domain-containing protein</fullName>
    </recommendedName>
</protein>
<gene>
    <name evidence="5" type="ORF">EZS27_043193</name>
</gene>
<name>A0A5J4P700_9ZZZZ</name>
<dbReference type="SUPFAM" id="SSF56935">
    <property type="entry name" value="Porins"/>
    <property type="match status" value="1"/>
</dbReference>
<dbReference type="PANTHER" id="PTHR40980">
    <property type="entry name" value="PLUG DOMAIN-CONTAINING PROTEIN"/>
    <property type="match status" value="1"/>
</dbReference>
<dbReference type="Pfam" id="PF14905">
    <property type="entry name" value="OMP_b-brl_3"/>
    <property type="match status" value="1"/>
</dbReference>
<evidence type="ECO:0000313" key="5">
    <source>
        <dbReference type="EMBL" id="KAA6305156.1"/>
    </source>
</evidence>
<dbReference type="AlphaFoldDB" id="A0A5J4P700"/>